<dbReference type="Pfam" id="PF10469">
    <property type="entry name" value="AKAP7_NLS"/>
    <property type="match status" value="1"/>
</dbReference>
<dbReference type="Proteomes" id="UP000283387">
    <property type="component" value="Unassembled WGS sequence"/>
</dbReference>
<dbReference type="GO" id="GO:0016874">
    <property type="term" value="F:ligase activity"/>
    <property type="evidence" value="ECO:0007669"/>
    <property type="project" value="UniProtKB-KW"/>
</dbReference>
<dbReference type="EMBL" id="RAPN01000004">
    <property type="protein sequence ID" value="RKD86404.1"/>
    <property type="molecule type" value="Genomic_DNA"/>
</dbReference>
<comment type="caution">
    <text evidence="2">The sequence shown here is derived from an EMBL/GenBank/DDBJ whole genome shotgun (WGS) entry which is preliminary data.</text>
</comment>
<dbReference type="InterPro" id="IPR009097">
    <property type="entry name" value="Cyclic_Pdiesterase"/>
</dbReference>
<dbReference type="InterPro" id="IPR019510">
    <property type="entry name" value="AKAP7-like_phosphoesterase"/>
</dbReference>
<reference evidence="2 3" key="1">
    <citation type="submission" date="2018-09" db="EMBL/GenBank/DDBJ databases">
        <title>Genomic Encyclopedia of Archaeal and Bacterial Type Strains, Phase II (KMG-II): from individual species to whole genera.</title>
        <authorList>
            <person name="Goeker M."/>
        </authorList>
    </citation>
    <scope>NUCLEOTIDE SEQUENCE [LARGE SCALE GENOMIC DNA]</scope>
    <source>
        <strain evidence="2 3">DSM 27148</strain>
    </source>
</reference>
<keyword evidence="2" id="KW-0436">Ligase</keyword>
<sequence>MDLKQHYNNLYQESITKYKNDNYDLDKLIDSPADNRFGITLLIRPPQKIKNEIDNFLSNLKKIEPNQYYHPKSDIHITVMSIISCYQGFELSQIETNNYVEMIHQCLSGIPSFSIQFKGLTASPSCVMVQGFLIDNTLKQIRDNLRTNFKSSDLQHSIDKRYAIQTAHSTIFRLRNNLIAKDKFIDLIEQYKNYEFGTFTVDSLDLVFNDWYQRVDKVQKLYEFKLKTQPNNVYTK</sequence>
<feature type="domain" description="A-kinase anchor protein 7-like phosphoesterase" evidence="1">
    <location>
        <begin position="49"/>
        <end position="208"/>
    </location>
</feature>
<gene>
    <name evidence="2" type="ORF">BC643_4095</name>
</gene>
<accession>A0A419VW72</accession>
<dbReference type="AlphaFoldDB" id="A0A419VW72"/>
<evidence type="ECO:0000313" key="3">
    <source>
        <dbReference type="Proteomes" id="UP000283387"/>
    </source>
</evidence>
<organism evidence="2 3">
    <name type="scientific">Mangrovibacterium diazotrophicum</name>
    <dbReference type="NCBI Taxonomy" id="1261403"/>
    <lineage>
        <taxon>Bacteria</taxon>
        <taxon>Pseudomonadati</taxon>
        <taxon>Bacteroidota</taxon>
        <taxon>Bacteroidia</taxon>
        <taxon>Marinilabiliales</taxon>
        <taxon>Prolixibacteraceae</taxon>
        <taxon>Mangrovibacterium</taxon>
    </lineage>
</organism>
<keyword evidence="3" id="KW-1185">Reference proteome</keyword>
<evidence type="ECO:0000313" key="2">
    <source>
        <dbReference type="EMBL" id="RKD86404.1"/>
    </source>
</evidence>
<dbReference type="OrthoDB" id="2326088at2"/>
<dbReference type="RefSeq" id="WP_120275101.1">
    <property type="nucleotide sequence ID" value="NZ_RAPN01000004.1"/>
</dbReference>
<proteinExistence type="predicted"/>
<protein>
    <submittedName>
        <fullName evidence="2">2'-5' RNA ligase</fullName>
    </submittedName>
</protein>
<name>A0A419VW72_9BACT</name>
<dbReference type="SUPFAM" id="SSF55144">
    <property type="entry name" value="LigT-like"/>
    <property type="match status" value="1"/>
</dbReference>
<dbReference type="Gene3D" id="3.90.1140.10">
    <property type="entry name" value="Cyclic phosphodiesterase"/>
    <property type="match status" value="1"/>
</dbReference>
<evidence type="ECO:0000259" key="1">
    <source>
        <dbReference type="Pfam" id="PF10469"/>
    </source>
</evidence>